<evidence type="ECO:0000256" key="1">
    <source>
        <dbReference type="SAM" id="Coils"/>
    </source>
</evidence>
<dbReference type="OrthoDB" id="1077926at2"/>
<accession>A0A285X9C2</accession>
<evidence type="ECO:0000313" key="2">
    <source>
        <dbReference type="EMBL" id="SOC81606.1"/>
    </source>
</evidence>
<protein>
    <submittedName>
        <fullName evidence="2">Uncharacterized protein</fullName>
    </submittedName>
</protein>
<feature type="coiled-coil region" evidence="1">
    <location>
        <begin position="509"/>
        <end position="578"/>
    </location>
</feature>
<keyword evidence="3" id="KW-1185">Reference proteome</keyword>
<gene>
    <name evidence="2" type="ORF">SAMN06296241_3187</name>
</gene>
<dbReference type="SUPFAM" id="SSF46579">
    <property type="entry name" value="Prefoldin"/>
    <property type="match status" value="1"/>
</dbReference>
<organism evidence="2 3">
    <name type="scientific">Salinimicrobium sediminis</name>
    <dbReference type="NCBI Taxonomy" id="1343891"/>
    <lineage>
        <taxon>Bacteria</taxon>
        <taxon>Pseudomonadati</taxon>
        <taxon>Bacteroidota</taxon>
        <taxon>Flavobacteriia</taxon>
        <taxon>Flavobacteriales</taxon>
        <taxon>Flavobacteriaceae</taxon>
        <taxon>Salinimicrobium</taxon>
    </lineage>
</organism>
<proteinExistence type="predicted"/>
<dbReference type="RefSeq" id="WP_097057389.1">
    <property type="nucleotide sequence ID" value="NZ_OCMF01000006.1"/>
</dbReference>
<dbReference type="EMBL" id="OCMF01000006">
    <property type="protein sequence ID" value="SOC81606.1"/>
    <property type="molecule type" value="Genomic_DNA"/>
</dbReference>
<keyword evidence="1" id="KW-0175">Coiled coil</keyword>
<dbReference type="Proteomes" id="UP000219193">
    <property type="component" value="Unassembled WGS sequence"/>
</dbReference>
<sequence>MNLDELTLGENRAMLPQIIDEIREVAIRLGDANEYLTRRDLVKELNSTISGLSLTDGLILNSLVKETYLQTTDPVIQTAVSECFRDNTSGTLVYDPHNITDVSLSLTCSGEVAANFNDFNEITKILDRKVEELGVTDAIAEITEMKNTIETYVPEQNFSLTGKTMVKDNVTYGEKILEGYGNLVDYYNWAKCQNQQVIEDFKFLRGELGRFRRDVTELLFDVIGEDKKETRPELFDFSQVEFIETDRILREIDLEYEKLNESFEVFQNAYESSMINIKHAGQKHAENALNRYSKTVKRKGYASRADVKGQVATAALGFAFDAALEIMETRKNAEQTVAAIKRDVEKMKLGLKDDAQKITIDLVRLQKIYNRLKHTLIPEAKKFITQANLIYNVPIKDAYSQLVQGGNIDELSKDNRKLVLEEKQIHLEIEDKNEGLQVCGDEISRYRELIAEIQEEYDFVNAIKPDFPREIQIKLSFGLATGIYKKHLAKWNKITEPIRSTYAFYVDCIKQEEETIEKFHQLVRELQNRLGEIKRIRKDNKAKIEAQGIKIHNFDGQLEALENNIRKISEASKNLMGRGIERDLVKVQGQADRNESLLSKGIEGVSVANIPDASNVADSYLNRQEYRMQLKIELLKYTELAFTGELISGLVGEDKERIIAEQYMKVRNHLSSKISQHSKLDDSQAERLVDLGSGIFLSILKTQQIKAETNFLMEINMKLDQEFMVKFERAVADMKMSLEKDRHDTQTVGTALNEATTADDLLKASRIIDNQNL</sequence>
<name>A0A285X9C2_9FLAO</name>
<reference evidence="3" key="1">
    <citation type="submission" date="2017-09" db="EMBL/GenBank/DDBJ databases">
        <authorList>
            <person name="Varghese N."/>
            <person name="Submissions S."/>
        </authorList>
    </citation>
    <scope>NUCLEOTIDE SEQUENCE [LARGE SCALE GENOMIC DNA]</scope>
    <source>
        <strain evidence="3">CGMCC 1.12641</strain>
    </source>
</reference>
<evidence type="ECO:0000313" key="3">
    <source>
        <dbReference type="Proteomes" id="UP000219193"/>
    </source>
</evidence>
<dbReference type="AlphaFoldDB" id="A0A285X9C2"/>